<evidence type="ECO:0000256" key="1">
    <source>
        <dbReference type="ARBA" id="ARBA00008909"/>
    </source>
</evidence>
<geneLocation type="plasmid" evidence="3">
    <name>pSE459_3</name>
</geneLocation>
<comment type="similarity">
    <text evidence="1">Belongs to the Gram-positive plasmids replication protein type 1 family.</text>
</comment>
<evidence type="ECO:0000313" key="3">
    <source>
        <dbReference type="EMBL" id="QRX38854.1"/>
    </source>
</evidence>
<evidence type="ECO:0000256" key="2">
    <source>
        <dbReference type="ARBA" id="ARBA00022705"/>
    </source>
</evidence>
<dbReference type="AlphaFoldDB" id="A0A894TL07"/>
<reference evidence="3" key="1">
    <citation type="journal article" date="2021" name="MSphere">
        <title>Staphylococcus epidermidis Phages Transduce Antimicrobial Resistance Plasmids and Mobilize Chromosomal Islands.</title>
        <authorList>
            <person name="Fiaarov L."/>
            <person name="Botka T."/>
            <person name="Du X."/>
            <person name="MaalaHov I."/>
            <person name="B P."/>
            <person name="Pantucek R."/>
            <person name="Benea M."/>
            <person name="Roudnick P."/>
            <person name="Winstel V."/>
            <person name="Larsen J."/>
            <person name="Rosenstein R."/>
            <person name="Peschel A."/>
            <person name="DoakaY J."/>
        </authorList>
    </citation>
    <scope>NUCLEOTIDE SEQUENCE</scope>
    <source>
        <strain evidence="3">SE459</strain>
    </source>
</reference>
<sequence length="334" mass="40447">MSKPKLYKEGEKATFFCISNKVVYVIYMEKYTEKKQRNQVFQKFIKRHIGENQMDLVEDCNTFLSFVVDKTLEKQKLYKSNSCKNRFCPMCAWRKARKDALGLSLMMQYIKQKEDKQFIFLTLTTPNVMSEYLENEIKTYNYAFQKMFKRKKVNSITKGYVRKLEITYNAERDDYHPHFHVLIAVNRSYFTDKRYYMSQKEWLNLWRDVTGNPDITQVHVQRVKQNNQKELYEMAKYTGKDSDYLSNQKVFDTYYKSLKGKQVLVYSGLFKEARKKLKDGDLDYLKEIDPTEYVYQIFYMWNQKEYLASEIYDLTEQEKQEINHQMINEIDEEK</sequence>
<dbReference type="Pfam" id="PF01446">
    <property type="entry name" value="Rep_1"/>
    <property type="match status" value="1"/>
</dbReference>
<organism evidence="3">
    <name type="scientific">Staphylococcus epidermidis</name>
    <dbReference type="NCBI Taxonomy" id="1282"/>
    <lineage>
        <taxon>Bacteria</taxon>
        <taxon>Bacillati</taxon>
        <taxon>Bacillota</taxon>
        <taxon>Bacilli</taxon>
        <taxon>Bacillales</taxon>
        <taxon>Staphylococcaceae</taxon>
        <taxon>Staphylococcus</taxon>
    </lineage>
</organism>
<dbReference type="InterPro" id="IPR000989">
    <property type="entry name" value="Rep"/>
</dbReference>
<dbReference type="GO" id="GO:0003677">
    <property type="term" value="F:DNA binding"/>
    <property type="evidence" value="ECO:0007669"/>
    <property type="project" value="InterPro"/>
</dbReference>
<proteinExistence type="inferred from homology"/>
<dbReference type="GO" id="GO:0006260">
    <property type="term" value="P:DNA replication"/>
    <property type="evidence" value="ECO:0007669"/>
    <property type="project" value="UniProtKB-KW"/>
</dbReference>
<name>A0A894TL07_STAEP</name>
<accession>A0A894TL07</accession>
<dbReference type="EMBL" id="MW364984">
    <property type="protein sequence ID" value="QRX38854.1"/>
    <property type="molecule type" value="Genomic_DNA"/>
</dbReference>
<protein>
    <submittedName>
        <fullName evidence="3">Replication protein</fullName>
    </submittedName>
</protein>
<keyword evidence="2" id="KW-0235">DNA replication</keyword>
<keyword evidence="3" id="KW-0614">Plasmid</keyword>